<organism evidence="1">
    <name type="scientific">Sesamum latifolium</name>
    <dbReference type="NCBI Taxonomy" id="2727402"/>
    <lineage>
        <taxon>Eukaryota</taxon>
        <taxon>Viridiplantae</taxon>
        <taxon>Streptophyta</taxon>
        <taxon>Embryophyta</taxon>
        <taxon>Tracheophyta</taxon>
        <taxon>Spermatophyta</taxon>
        <taxon>Magnoliopsida</taxon>
        <taxon>eudicotyledons</taxon>
        <taxon>Gunneridae</taxon>
        <taxon>Pentapetalae</taxon>
        <taxon>asterids</taxon>
        <taxon>lamiids</taxon>
        <taxon>Lamiales</taxon>
        <taxon>Pedaliaceae</taxon>
        <taxon>Sesamum</taxon>
    </lineage>
</organism>
<gene>
    <name evidence="1" type="ORF">Slati_4439500</name>
</gene>
<sequence>MDEDLLLGSKPHNLLLFVARYAREQKVNRILIDGGSAVNILPLRTLKELGIPMDELSNSRLMIQGFNQGAQRAIGVIRIEFLMDDMVSIALFHVIDAKTSYNMLLSRPWLNANFVVPSIWLQRFKYCRNITMKKVLGDNKPFTKVEAHFADVKHYIDDAKKEKRFCPAKNQSHTIVKV</sequence>
<proteinExistence type="predicted"/>
<dbReference type="InterPro" id="IPR021109">
    <property type="entry name" value="Peptidase_aspartic_dom_sf"/>
</dbReference>
<name>A0AAW2SQK8_9LAMI</name>
<evidence type="ECO:0000313" key="1">
    <source>
        <dbReference type="EMBL" id="KAL0394733.1"/>
    </source>
</evidence>
<dbReference type="AlphaFoldDB" id="A0AAW2SQK8"/>
<dbReference type="EMBL" id="JACGWN010000016">
    <property type="protein sequence ID" value="KAL0394733.1"/>
    <property type="molecule type" value="Genomic_DNA"/>
</dbReference>
<comment type="caution">
    <text evidence="1">The sequence shown here is derived from an EMBL/GenBank/DDBJ whole genome shotgun (WGS) entry which is preliminary data.</text>
</comment>
<reference evidence="1" key="2">
    <citation type="journal article" date="2024" name="Plant">
        <title>Genomic evolution and insights into agronomic trait innovations of Sesamum species.</title>
        <authorList>
            <person name="Miao H."/>
            <person name="Wang L."/>
            <person name="Qu L."/>
            <person name="Liu H."/>
            <person name="Sun Y."/>
            <person name="Le M."/>
            <person name="Wang Q."/>
            <person name="Wei S."/>
            <person name="Zheng Y."/>
            <person name="Lin W."/>
            <person name="Duan Y."/>
            <person name="Cao H."/>
            <person name="Xiong S."/>
            <person name="Wang X."/>
            <person name="Wei L."/>
            <person name="Li C."/>
            <person name="Ma Q."/>
            <person name="Ju M."/>
            <person name="Zhao R."/>
            <person name="Li G."/>
            <person name="Mu C."/>
            <person name="Tian Q."/>
            <person name="Mei H."/>
            <person name="Zhang T."/>
            <person name="Gao T."/>
            <person name="Zhang H."/>
        </authorList>
    </citation>
    <scope>NUCLEOTIDE SEQUENCE</scope>
    <source>
        <strain evidence="1">KEN1</strain>
    </source>
</reference>
<dbReference type="Gene3D" id="2.40.70.10">
    <property type="entry name" value="Acid Proteases"/>
    <property type="match status" value="1"/>
</dbReference>
<protein>
    <submittedName>
        <fullName evidence="1">Uncharacterized protein</fullName>
    </submittedName>
</protein>
<dbReference type="PANTHER" id="PTHR33240:SF15">
    <property type="entry name" value="GAG-PRO-LIKE PROTEIN"/>
    <property type="match status" value="1"/>
</dbReference>
<dbReference type="CDD" id="cd00303">
    <property type="entry name" value="retropepsin_like"/>
    <property type="match status" value="1"/>
</dbReference>
<reference evidence="1" key="1">
    <citation type="submission" date="2020-06" db="EMBL/GenBank/DDBJ databases">
        <authorList>
            <person name="Li T."/>
            <person name="Hu X."/>
            <person name="Zhang T."/>
            <person name="Song X."/>
            <person name="Zhang H."/>
            <person name="Dai N."/>
            <person name="Sheng W."/>
            <person name="Hou X."/>
            <person name="Wei L."/>
        </authorList>
    </citation>
    <scope>NUCLEOTIDE SEQUENCE</scope>
    <source>
        <strain evidence="1">KEN1</strain>
        <tissue evidence="1">Leaf</tissue>
    </source>
</reference>
<dbReference type="SUPFAM" id="SSF50630">
    <property type="entry name" value="Acid proteases"/>
    <property type="match status" value="1"/>
</dbReference>
<dbReference type="PANTHER" id="PTHR33240">
    <property type="entry name" value="OS08G0508500 PROTEIN"/>
    <property type="match status" value="1"/>
</dbReference>
<accession>A0AAW2SQK8</accession>